<feature type="transmembrane region" description="Helical" evidence="5">
    <location>
        <begin position="20"/>
        <end position="48"/>
    </location>
</feature>
<reference evidence="6 7" key="1">
    <citation type="journal article" date="2006" name="Int. J. Syst. Evol. Microbiol.">
        <title>Myroides pelagicus sp. nov., isolated from seawater in Thailand.</title>
        <authorList>
            <person name="Yoon J."/>
            <person name="Maneerat S."/>
            <person name="Kawai F."/>
            <person name="Yokota A."/>
        </authorList>
    </citation>
    <scope>NUCLEOTIDE SEQUENCE [LARGE SCALE GENOMIC DNA]</scope>
    <source>
        <strain evidence="6 7">SM1T</strain>
    </source>
</reference>
<dbReference type="InterPro" id="IPR014743">
    <property type="entry name" value="Cl-channel_core"/>
</dbReference>
<dbReference type="Gene3D" id="1.10.3080.10">
    <property type="entry name" value="Clc chloride channel"/>
    <property type="match status" value="1"/>
</dbReference>
<evidence type="ECO:0000256" key="2">
    <source>
        <dbReference type="ARBA" id="ARBA00022692"/>
    </source>
</evidence>
<feature type="transmembrane region" description="Helical" evidence="5">
    <location>
        <begin position="60"/>
        <end position="79"/>
    </location>
</feature>
<feature type="transmembrane region" description="Helical" evidence="5">
    <location>
        <begin position="221"/>
        <end position="245"/>
    </location>
</feature>
<evidence type="ECO:0000313" key="6">
    <source>
        <dbReference type="EMBL" id="MTH29781.1"/>
    </source>
</evidence>
<dbReference type="InterPro" id="IPR050368">
    <property type="entry name" value="ClC-type_chloride_channel"/>
</dbReference>
<accession>A0A7K1GLT3</accession>
<dbReference type="Pfam" id="PF00654">
    <property type="entry name" value="Voltage_CLC"/>
    <property type="match status" value="1"/>
</dbReference>
<feature type="transmembrane region" description="Helical" evidence="5">
    <location>
        <begin position="105"/>
        <end position="123"/>
    </location>
</feature>
<keyword evidence="4 5" id="KW-0472">Membrane</keyword>
<comment type="subcellular location">
    <subcellularLocation>
        <location evidence="1">Membrane</location>
        <topology evidence="1">Multi-pass membrane protein</topology>
    </subcellularLocation>
</comment>
<evidence type="ECO:0000256" key="4">
    <source>
        <dbReference type="ARBA" id="ARBA00023136"/>
    </source>
</evidence>
<keyword evidence="2 5" id="KW-0812">Transmembrane</keyword>
<dbReference type="SUPFAM" id="SSF81340">
    <property type="entry name" value="Clc chloride channel"/>
    <property type="match status" value="1"/>
</dbReference>
<dbReference type="InterPro" id="IPR001807">
    <property type="entry name" value="ClC"/>
</dbReference>
<name>A0A7K1GLT3_9FLAO</name>
<proteinExistence type="predicted"/>
<keyword evidence="3 5" id="KW-1133">Transmembrane helix</keyword>
<dbReference type="PANTHER" id="PTHR43427">
    <property type="entry name" value="CHLORIDE CHANNEL PROTEIN CLC-E"/>
    <property type="match status" value="1"/>
</dbReference>
<comment type="caution">
    <text evidence="6">The sequence shown here is derived from an EMBL/GenBank/DDBJ whole genome shotgun (WGS) entry which is preliminary data.</text>
</comment>
<dbReference type="Proteomes" id="UP000488936">
    <property type="component" value="Unassembled WGS sequence"/>
</dbReference>
<keyword evidence="7" id="KW-1185">Reference proteome</keyword>
<evidence type="ECO:0000256" key="5">
    <source>
        <dbReference type="SAM" id="Phobius"/>
    </source>
</evidence>
<sequence length="410" mass="44689">MTHTNLKALHNFYSNKKQLFIYLLKWTLLSLIMGALIGAASALFLYLLHFVTDYRTNHIHIIYLLPLAGLLSGLIYHYYGGKANLGNNLLIDEYHEPKKVMPLKMAPFVLFGTLLTHLFGGSAGREGTAIQMGGAIADQFSRFVNLLSTDRKTIILMGVSGGFASVFGTPLAGTLFALELMLVGSVLYQSIFPTLMTALVAHYVCILLGTTHTTYIQDSIAIFDLITIIKVITAGIMFGLAAILFIKATDIWASFLKKSITYPPLRLFIGGIVFLFGIFLIGDYKYLGLGVPVIEDAFINHQESTVFILKIVFTAITLGAGFKGGEVTPLFFIGATLGSFLAVYLNVPVDFLAAVGFVAVFAGATKTPWACTLMAIELFGSENGVYFAIACTIAFLISGKHTIYKSQKFT</sequence>
<dbReference type="GO" id="GO:0016020">
    <property type="term" value="C:membrane"/>
    <property type="evidence" value="ECO:0007669"/>
    <property type="project" value="UniProtKB-SubCell"/>
</dbReference>
<evidence type="ECO:0000256" key="3">
    <source>
        <dbReference type="ARBA" id="ARBA00022989"/>
    </source>
</evidence>
<dbReference type="GO" id="GO:0015108">
    <property type="term" value="F:chloride transmembrane transporter activity"/>
    <property type="evidence" value="ECO:0007669"/>
    <property type="project" value="InterPro"/>
</dbReference>
<dbReference type="AlphaFoldDB" id="A0A7K1GLT3"/>
<feature type="transmembrane region" description="Helical" evidence="5">
    <location>
        <begin position="265"/>
        <end position="284"/>
    </location>
</feature>
<feature type="transmembrane region" description="Helical" evidence="5">
    <location>
        <begin position="305"/>
        <end position="322"/>
    </location>
</feature>
<dbReference type="OrthoDB" id="9767361at2"/>
<evidence type="ECO:0000313" key="7">
    <source>
        <dbReference type="Proteomes" id="UP000488936"/>
    </source>
</evidence>
<feature type="transmembrane region" description="Helical" evidence="5">
    <location>
        <begin position="154"/>
        <end position="178"/>
    </location>
</feature>
<dbReference type="PANTHER" id="PTHR43427:SF12">
    <property type="entry name" value="CHLORIDE TRANSPORTER"/>
    <property type="match status" value="1"/>
</dbReference>
<gene>
    <name evidence="6" type="ORF">GJV77_07600</name>
</gene>
<feature type="transmembrane region" description="Helical" evidence="5">
    <location>
        <begin position="190"/>
        <end position="209"/>
    </location>
</feature>
<feature type="transmembrane region" description="Helical" evidence="5">
    <location>
        <begin position="385"/>
        <end position="404"/>
    </location>
</feature>
<organism evidence="6 7">
    <name type="scientific">Myroides pelagicus</name>
    <dbReference type="NCBI Taxonomy" id="270914"/>
    <lineage>
        <taxon>Bacteria</taxon>
        <taxon>Pseudomonadati</taxon>
        <taxon>Bacteroidota</taxon>
        <taxon>Flavobacteriia</taxon>
        <taxon>Flavobacteriales</taxon>
        <taxon>Flavobacteriaceae</taxon>
        <taxon>Myroides</taxon>
    </lineage>
</organism>
<dbReference type="EMBL" id="WMJY01000014">
    <property type="protein sequence ID" value="MTH29781.1"/>
    <property type="molecule type" value="Genomic_DNA"/>
</dbReference>
<dbReference type="PRINTS" id="PR00762">
    <property type="entry name" value="CLCHANNEL"/>
</dbReference>
<protein>
    <submittedName>
        <fullName evidence="6">Chloride channel protein</fullName>
    </submittedName>
</protein>
<evidence type="ECO:0000256" key="1">
    <source>
        <dbReference type="ARBA" id="ARBA00004141"/>
    </source>
</evidence>